<proteinExistence type="predicted"/>
<accession>A0A9D4GJZ9</accession>
<dbReference type="Proteomes" id="UP000828390">
    <property type="component" value="Unassembled WGS sequence"/>
</dbReference>
<keyword evidence="2" id="KW-1185">Reference proteome</keyword>
<reference evidence="1" key="1">
    <citation type="journal article" date="2019" name="bioRxiv">
        <title>The Genome of the Zebra Mussel, Dreissena polymorpha: A Resource for Invasive Species Research.</title>
        <authorList>
            <person name="McCartney M.A."/>
            <person name="Auch B."/>
            <person name="Kono T."/>
            <person name="Mallez S."/>
            <person name="Zhang Y."/>
            <person name="Obille A."/>
            <person name="Becker A."/>
            <person name="Abrahante J.E."/>
            <person name="Garbe J."/>
            <person name="Badalamenti J.P."/>
            <person name="Herman A."/>
            <person name="Mangelson H."/>
            <person name="Liachko I."/>
            <person name="Sullivan S."/>
            <person name="Sone E.D."/>
            <person name="Koren S."/>
            <person name="Silverstein K.A.T."/>
            <person name="Beckman K.B."/>
            <person name="Gohl D.M."/>
        </authorList>
    </citation>
    <scope>NUCLEOTIDE SEQUENCE</scope>
    <source>
        <strain evidence="1">Duluth1</strain>
        <tissue evidence="1">Whole animal</tissue>
    </source>
</reference>
<evidence type="ECO:0000313" key="2">
    <source>
        <dbReference type="Proteomes" id="UP000828390"/>
    </source>
</evidence>
<reference evidence="1" key="2">
    <citation type="submission" date="2020-11" db="EMBL/GenBank/DDBJ databases">
        <authorList>
            <person name="McCartney M.A."/>
            <person name="Auch B."/>
            <person name="Kono T."/>
            <person name="Mallez S."/>
            <person name="Becker A."/>
            <person name="Gohl D.M."/>
            <person name="Silverstein K.A.T."/>
            <person name="Koren S."/>
            <person name="Bechman K.B."/>
            <person name="Herman A."/>
            <person name="Abrahante J.E."/>
            <person name="Garbe J."/>
        </authorList>
    </citation>
    <scope>NUCLEOTIDE SEQUENCE</scope>
    <source>
        <strain evidence="1">Duluth1</strain>
        <tissue evidence="1">Whole animal</tissue>
    </source>
</reference>
<organism evidence="1 2">
    <name type="scientific">Dreissena polymorpha</name>
    <name type="common">Zebra mussel</name>
    <name type="synonym">Mytilus polymorpha</name>
    <dbReference type="NCBI Taxonomy" id="45954"/>
    <lineage>
        <taxon>Eukaryota</taxon>
        <taxon>Metazoa</taxon>
        <taxon>Spiralia</taxon>
        <taxon>Lophotrochozoa</taxon>
        <taxon>Mollusca</taxon>
        <taxon>Bivalvia</taxon>
        <taxon>Autobranchia</taxon>
        <taxon>Heteroconchia</taxon>
        <taxon>Euheterodonta</taxon>
        <taxon>Imparidentia</taxon>
        <taxon>Neoheterodontei</taxon>
        <taxon>Myida</taxon>
        <taxon>Dreissenoidea</taxon>
        <taxon>Dreissenidae</taxon>
        <taxon>Dreissena</taxon>
    </lineage>
</organism>
<sequence length="86" mass="9995">MQLTCVPVFISVENGFHEVIKSYQRRLQSHSAHCHRSRRSGPDGCYGYTNGFHGNQVPSFHDHNNIKEFVVNLVKFWEMILNVCVF</sequence>
<dbReference type="AlphaFoldDB" id="A0A9D4GJZ9"/>
<dbReference type="EMBL" id="JAIWYP010000005">
    <property type="protein sequence ID" value="KAH3818485.1"/>
    <property type="molecule type" value="Genomic_DNA"/>
</dbReference>
<name>A0A9D4GJZ9_DREPO</name>
<protein>
    <submittedName>
        <fullName evidence="1">Uncharacterized protein</fullName>
    </submittedName>
</protein>
<evidence type="ECO:0000313" key="1">
    <source>
        <dbReference type="EMBL" id="KAH3818485.1"/>
    </source>
</evidence>
<comment type="caution">
    <text evidence="1">The sequence shown here is derived from an EMBL/GenBank/DDBJ whole genome shotgun (WGS) entry which is preliminary data.</text>
</comment>
<gene>
    <name evidence="1" type="ORF">DPMN_120206</name>
</gene>